<dbReference type="AlphaFoldDB" id="A1ZPR3"/>
<keyword evidence="4" id="KW-1185">Reference proteome</keyword>
<feature type="region of interest" description="Disordered" evidence="1">
    <location>
        <begin position="1"/>
        <end position="97"/>
    </location>
</feature>
<gene>
    <name evidence="3" type="ORF">M23134_02815</name>
</gene>
<evidence type="ECO:0000313" key="3">
    <source>
        <dbReference type="EMBL" id="EAY27568.1"/>
    </source>
</evidence>
<reference evidence="3 4" key="1">
    <citation type="submission" date="2007-01" db="EMBL/GenBank/DDBJ databases">
        <authorList>
            <person name="Haygood M."/>
            <person name="Podell S."/>
            <person name="Anderson C."/>
            <person name="Hopkinson B."/>
            <person name="Roe K."/>
            <person name="Barbeau K."/>
            <person name="Gaasterland T."/>
            <person name="Ferriera S."/>
            <person name="Johnson J."/>
            <person name="Kravitz S."/>
            <person name="Beeson K."/>
            <person name="Sutton G."/>
            <person name="Rogers Y.-H."/>
            <person name="Friedman R."/>
            <person name="Frazier M."/>
            <person name="Venter J.C."/>
        </authorList>
    </citation>
    <scope>NUCLEOTIDE SEQUENCE [LARGE SCALE GENOMIC DNA]</scope>
    <source>
        <strain evidence="3 4">ATCC 23134</strain>
    </source>
</reference>
<evidence type="ECO:0000259" key="2">
    <source>
        <dbReference type="Pfam" id="PF13699"/>
    </source>
</evidence>
<dbReference type="Pfam" id="PF13699">
    <property type="entry name" value="eCIS_core"/>
    <property type="match status" value="1"/>
</dbReference>
<proteinExistence type="predicted"/>
<feature type="compositionally biased region" description="Polar residues" evidence="1">
    <location>
        <begin position="9"/>
        <end position="22"/>
    </location>
</feature>
<dbReference type="InterPro" id="IPR025295">
    <property type="entry name" value="eCIS_core_dom"/>
</dbReference>
<name>A1ZPR3_MICM2</name>
<accession>A1ZPR3</accession>
<dbReference type="OrthoDB" id="292792at2"/>
<dbReference type="Proteomes" id="UP000004095">
    <property type="component" value="Unassembled WGS sequence"/>
</dbReference>
<feature type="domain" description="eCIS core" evidence="2">
    <location>
        <begin position="86"/>
        <end position="149"/>
    </location>
</feature>
<feature type="region of interest" description="Disordered" evidence="1">
    <location>
        <begin position="181"/>
        <end position="208"/>
    </location>
</feature>
<feature type="compositionally biased region" description="Low complexity" evidence="1">
    <location>
        <begin position="193"/>
        <end position="208"/>
    </location>
</feature>
<organism evidence="3 4">
    <name type="scientific">Microscilla marina ATCC 23134</name>
    <dbReference type="NCBI Taxonomy" id="313606"/>
    <lineage>
        <taxon>Bacteria</taxon>
        <taxon>Pseudomonadati</taxon>
        <taxon>Bacteroidota</taxon>
        <taxon>Cytophagia</taxon>
        <taxon>Cytophagales</taxon>
        <taxon>Microscillaceae</taxon>
        <taxon>Microscilla</taxon>
    </lineage>
</organism>
<evidence type="ECO:0000256" key="1">
    <source>
        <dbReference type="SAM" id="MobiDB-lite"/>
    </source>
</evidence>
<comment type="caution">
    <text evidence="3">The sequence shown here is derived from an EMBL/GenBank/DDBJ whole genome shotgun (WGS) entry which is preliminary data.</text>
</comment>
<dbReference type="EMBL" id="AAWS01000022">
    <property type="protein sequence ID" value="EAY27568.1"/>
    <property type="molecule type" value="Genomic_DNA"/>
</dbReference>
<feature type="compositionally biased region" description="Polar residues" evidence="1">
    <location>
        <begin position="29"/>
        <end position="42"/>
    </location>
</feature>
<dbReference type="eggNOG" id="COG3177">
    <property type="taxonomic scope" value="Bacteria"/>
</dbReference>
<evidence type="ECO:0000313" key="4">
    <source>
        <dbReference type="Proteomes" id="UP000004095"/>
    </source>
</evidence>
<protein>
    <recommendedName>
        <fullName evidence="2">eCIS core domain-containing protein</fullName>
    </recommendedName>
</protein>
<sequence>MRMSHTQKKTPQLPQEIVQQVAETRHPSKGTNQLTPTTNNPAIQAKQRPIQRKNSNNAYASKEGQKPPIQAKQEPIKRRQNNNKETQVKKNVGQLMGTDVSDTKVHYNSSKPAQLQAEATAQGNQVHLAPGKEKHLGHELTHVAQQKQGIVKPTVQANNGTSINNDPRLEKQADDIGAKALQMKSNNTDDTRSTTNSTNTSTSNNQSSPVQLYAAGTYITKEDANLRDDDKKEKITGLNKGEVIRVAPNARELKFTTGFIFGSKNHVWVTDSQGNRGWIRESAIGGKETTRLVDDYTQNAVRDTMRNVPRGGMRRGFTPPDVQKHQRSNPRIKNIVRGIDISQSATAVVTKLLNNINQTGYFTYNGTHHSALNFLSGQNNGGDCRTLSESIRTIMVDIFGFTNINIKSKDNAFRVNNTKPLFDGTTPNRNDHWEFDNHYWLDVNGTEMDVLFNAHLDKSDWVDIT</sequence>
<feature type="region of interest" description="Disordered" evidence="1">
    <location>
        <begin position="307"/>
        <end position="326"/>
    </location>
</feature>